<keyword evidence="2" id="KW-1185">Reference proteome</keyword>
<dbReference type="RefSeq" id="WP_143879947.1">
    <property type="nucleotide sequence ID" value="NZ_BAABLZ010000001.1"/>
</dbReference>
<dbReference type="AlphaFoldDB" id="A0A516V7E0"/>
<evidence type="ECO:0000313" key="1">
    <source>
        <dbReference type="EMBL" id="QDQ74438.1"/>
    </source>
</evidence>
<protein>
    <submittedName>
        <fullName evidence="1">Uncharacterized protein</fullName>
    </submittedName>
</protein>
<accession>A0A516V7E0</accession>
<dbReference type="EMBL" id="CP041742">
    <property type="protein sequence ID" value="QDQ74438.1"/>
    <property type="molecule type" value="Genomic_DNA"/>
</dbReference>
<proteinExistence type="predicted"/>
<reference evidence="1 2" key="1">
    <citation type="submission" date="2019-07" db="EMBL/GenBank/DDBJ databases">
        <title>Lysobacter weifangensis sp. nov., isolated from bensulfuron-methyl contaminated farmland soil.</title>
        <authorList>
            <person name="Zhao H."/>
        </authorList>
    </citation>
    <scope>NUCLEOTIDE SEQUENCE [LARGE SCALE GENOMIC DNA]</scope>
    <source>
        <strain evidence="1 2">CC-Bw-6</strain>
    </source>
</reference>
<sequence>MNSSIATDNPSVAMAVIAVDRRKGESKCRFVGERKLKTQNGHPTNIFPTRWERVGAWLLIPTAKAMEVMKAHIANAMATKKITGFEGKVIKAVLDYRLCPIRWC</sequence>
<dbReference type="Proteomes" id="UP000315891">
    <property type="component" value="Chromosome"/>
</dbReference>
<evidence type="ECO:0000313" key="2">
    <source>
        <dbReference type="Proteomes" id="UP000315891"/>
    </source>
</evidence>
<gene>
    <name evidence="1" type="ORF">FNZ56_11380</name>
</gene>
<name>A0A516V7E0_9GAMM</name>
<organism evidence="1 2">
    <name type="scientific">Pseudoluteimonas lycopersici</name>
    <dbReference type="NCBI Taxonomy" id="1324796"/>
    <lineage>
        <taxon>Bacteria</taxon>
        <taxon>Pseudomonadati</taxon>
        <taxon>Pseudomonadota</taxon>
        <taxon>Gammaproteobacteria</taxon>
        <taxon>Lysobacterales</taxon>
        <taxon>Lysobacteraceae</taxon>
        <taxon>Pseudoluteimonas</taxon>
    </lineage>
</organism>